<sequence length="242" mass="26895">MLRELVTRFGRENIGFLWMMAEPMLFAGLVGLLWTFIKGSEEHGIGIVAFVVSGYIPLTFLRNTFSRCVSVFIANGSLMYHRPVKLIDLVFVRVLIEFIGTTMAWLFMGTVLSAVGLFPVPHDIGMALLGWGLYFLFVLSVAFIIAPLSEMSEILEKLLPVTVYLAIPFSGTFNLASWLTPAAREVALWSPMVNAMEMIRYGLFGNAVRPYYSVSVPLTISAICLIVGLALCSHVRKTMVIE</sequence>
<dbReference type="PANTHER" id="PTHR30413:SF10">
    <property type="entry name" value="CAPSULE POLYSACCHARIDE EXPORT INNER-MEMBRANE PROTEIN CTRC"/>
    <property type="match status" value="1"/>
</dbReference>
<keyword evidence="5" id="KW-0762">Sugar transport</keyword>
<keyword evidence="13" id="KW-1185">Reference proteome</keyword>
<feature type="transmembrane region" description="Helical" evidence="10">
    <location>
        <begin position="211"/>
        <end position="232"/>
    </location>
</feature>
<accession>A0ABW3NWX9</accession>
<protein>
    <submittedName>
        <fullName evidence="12">ABC transporter permease</fullName>
    </submittedName>
</protein>
<dbReference type="Proteomes" id="UP001597203">
    <property type="component" value="Unassembled WGS sequence"/>
</dbReference>
<gene>
    <name evidence="12" type="ORF">ACFQ24_05195</name>
</gene>
<dbReference type="Pfam" id="PF01061">
    <property type="entry name" value="ABC2_membrane"/>
    <property type="match status" value="1"/>
</dbReference>
<feature type="transmembrane region" description="Helical" evidence="10">
    <location>
        <begin position="16"/>
        <end position="37"/>
    </location>
</feature>
<name>A0ABW3NWX9_9SPHN</name>
<dbReference type="RefSeq" id="WP_380909501.1">
    <property type="nucleotide sequence ID" value="NZ_JBHTLS010000087.1"/>
</dbReference>
<feature type="domain" description="ABC-2 type transporter transmembrane" evidence="11">
    <location>
        <begin position="3"/>
        <end position="204"/>
    </location>
</feature>
<keyword evidence="7 10" id="KW-1133">Transmembrane helix</keyword>
<evidence type="ECO:0000256" key="3">
    <source>
        <dbReference type="ARBA" id="ARBA00022448"/>
    </source>
</evidence>
<reference evidence="13" key="1">
    <citation type="journal article" date="2019" name="Int. J. Syst. Evol. Microbiol.">
        <title>The Global Catalogue of Microorganisms (GCM) 10K type strain sequencing project: providing services to taxonomists for standard genome sequencing and annotation.</title>
        <authorList>
            <consortium name="The Broad Institute Genomics Platform"/>
            <consortium name="The Broad Institute Genome Sequencing Center for Infectious Disease"/>
            <person name="Wu L."/>
            <person name="Ma J."/>
        </authorList>
    </citation>
    <scope>NUCLEOTIDE SEQUENCE [LARGE SCALE GENOMIC DNA]</scope>
    <source>
        <strain evidence="13">CCUG 54329</strain>
    </source>
</reference>
<dbReference type="PRINTS" id="PR00164">
    <property type="entry name" value="ABC2TRNSPORT"/>
</dbReference>
<proteinExistence type="inferred from homology"/>
<evidence type="ECO:0000313" key="13">
    <source>
        <dbReference type="Proteomes" id="UP001597203"/>
    </source>
</evidence>
<comment type="subcellular location">
    <subcellularLocation>
        <location evidence="1">Cell membrane</location>
        <topology evidence="1">Multi-pass membrane protein</topology>
    </subcellularLocation>
</comment>
<dbReference type="PANTHER" id="PTHR30413">
    <property type="entry name" value="INNER MEMBRANE TRANSPORT PERMEASE"/>
    <property type="match status" value="1"/>
</dbReference>
<keyword evidence="3" id="KW-0813">Transport</keyword>
<evidence type="ECO:0000256" key="5">
    <source>
        <dbReference type="ARBA" id="ARBA00022597"/>
    </source>
</evidence>
<evidence type="ECO:0000256" key="1">
    <source>
        <dbReference type="ARBA" id="ARBA00004651"/>
    </source>
</evidence>
<keyword evidence="4" id="KW-1003">Cell membrane</keyword>
<organism evidence="12 13">
    <name type="scientific">Sphingobium olei</name>
    <dbReference type="NCBI Taxonomy" id="420955"/>
    <lineage>
        <taxon>Bacteria</taxon>
        <taxon>Pseudomonadati</taxon>
        <taxon>Pseudomonadota</taxon>
        <taxon>Alphaproteobacteria</taxon>
        <taxon>Sphingomonadales</taxon>
        <taxon>Sphingomonadaceae</taxon>
        <taxon>Sphingobium</taxon>
    </lineage>
</organism>
<dbReference type="InterPro" id="IPR000412">
    <property type="entry name" value="ABC_2_transport"/>
</dbReference>
<evidence type="ECO:0000256" key="9">
    <source>
        <dbReference type="ARBA" id="ARBA00023136"/>
    </source>
</evidence>
<keyword evidence="6 10" id="KW-0812">Transmembrane</keyword>
<dbReference type="EMBL" id="JBHTLS010000087">
    <property type="protein sequence ID" value="MFD1104279.1"/>
    <property type="molecule type" value="Genomic_DNA"/>
</dbReference>
<comment type="similarity">
    <text evidence="2">Belongs to the ABC-2 integral membrane protein family.</text>
</comment>
<evidence type="ECO:0000256" key="2">
    <source>
        <dbReference type="ARBA" id="ARBA00007783"/>
    </source>
</evidence>
<evidence type="ECO:0000256" key="4">
    <source>
        <dbReference type="ARBA" id="ARBA00022475"/>
    </source>
</evidence>
<feature type="transmembrane region" description="Helical" evidence="10">
    <location>
        <begin position="86"/>
        <end position="108"/>
    </location>
</feature>
<evidence type="ECO:0000256" key="10">
    <source>
        <dbReference type="SAM" id="Phobius"/>
    </source>
</evidence>
<evidence type="ECO:0000256" key="8">
    <source>
        <dbReference type="ARBA" id="ARBA00023047"/>
    </source>
</evidence>
<evidence type="ECO:0000313" key="12">
    <source>
        <dbReference type="EMBL" id="MFD1104279.1"/>
    </source>
</evidence>
<feature type="transmembrane region" description="Helical" evidence="10">
    <location>
        <begin position="43"/>
        <end position="65"/>
    </location>
</feature>
<keyword evidence="9 10" id="KW-0472">Membrane</keyword>
<feature type="transmembrane region" description="Helical" evidence="10">
    <location>
        <begin position="158"/>
        <end position="179"/>
    </location>
</feature>
<evidence type="ECO:0000256" key="7">
    <source>
        <dbReference type="ARBA" id="ARBA00022989"/>
    </source>
</evidence>
<comment type="caution">
    <text evidence="12">The sequence shown here is derived from an EMBL/GenBank/DDBJ whole genome shotgun (WGS) entry which is preliminary data.</text>
</comment>
<evidence type="ECO:0000259" key="11">
    <source>
        <dbReference type="Pfam" id="PF01061"/>
    </source>
</evidence>
<feature type="transmembrane region" description="Helical" evidence="10">
    <location>
        <begin position="128"/>
        <end position="146"/>
    </location>
</feature>
<keyword evidence="8" id="KW-0625">Polysaccharide transport</keyword>
<evidence type="ECO:0000256" key="6">
    <source>
        <dbReference type="ARBA" id="ARBA00022692"/>
    </source>
</evidence>
<dbReference type="InterPro" id="IPR013525">
    <property type="entry name" value="ABC2_TM"/>
</dbReference>